<proteinExistence type="predicted"/>
<organism evidence="2">
    <name type="scientific">uncultured Thermomicrobiales bacterium</name>
    <dbReference type="NCBI Taxonomy" id="1645740"/>
    <lineage>
        <taxon>Bacteria</taxon>
        <taxon>Pseudomonadati</taxon>
        <taxon>Thermomicrobiota</taxon>
        <taxon>Thermomicrobia</taxon>
        <taxon>Thermomicrobiales</taxon>
        <taxon>environmental samples</taxon>
    </lineage>
</organism>
<name>A0A6J4UUL9_9BACT</name>
<sequence>MARAGDPSGRLRVDDDGTGSTPIVTERGRAHRPAPSSCPLHQID</sequence>
<accession>A0A6J4UUL9</accession>
<dbReference type="AlphaFoldDB" id="A0A6J4UUL9"/>
<gene>
    <name evidence="2" type="ORF">AVDCRST_MAG33-1626</name>
</gene>
<evidence type="ECO:0000313" key="2">
    <source>
        <dbReference type="EMBL" id="CAA9560423.1"/>
    </source>
</evidence>
<feature type="region of interest" description="Disordered" evidence="1">
    <location>
        <begin position="1"/>
        <end position="44"/>
    </location>
</feature>
<reference evidence="2" key="1">
    <citation type="submission" date="2020-02" db="EMBL/GenBank/DDBJ databases">
        <authorList>
            <person name="Meier V. D."/>
        </authorList>
    </citation>
    <scope>NUCLEOTIDE SEQUENCE</scope>
    <source>
        <strain evidence="2">AVDCRST_MAG33</strain>
    </source>
</reference>
<evidence type="ECO:0000256" key="1">
    <source>
        <dbReference type="SAM" id="MobiDB-lite"/>
    </source>
</evidence>
<dbReference type="EMBL" id="CADCWK010000165">
    <property type="protein sequence ID" value="CAA9560423.1"/>
    <property type="molecule type" value="Genomic_DNA"/>
</dbReference>
<protein>
    <submittedName>
        <fullName evidence="2">Uncharacterized protein</fullName>
    </submittedName>
</protein>